<reference evidence="2 3" key="1">
    <citation type="journal article" date="2023" name="Microbiol. Spectr.">
        <title>Symbiosis of Carpenter Bees with Uncharacterized Lactic Acid Bacteria Showing NAD Auxotrophy.</title>
        <authorList>
            <person name="Kawasaki S."/>
            <person name="Ozawa K."/>
            <person name="Mori T."/>
            <person name="Yamamoto A."/>
            <person name="Ito M."/>
            <person name="Ohkuma M."/>
            <person name="Sakamoto M."/>
            <person name="Matsutani M."/>
        </authorList>
    </citation>
    <scope>NUCLEOTIDE SEQUENCE [LARGE SCALE GENOMIC DNA]</scope>
    <source>
        <strain evidence="2 3">XA3</strain>
    </source>
</reference>
<dbReference type="RefSeq" id="WP_317635194.1">
    <property type="nucleotide sequence ID" value="NZ_AP026802.1"/>
</dbReference>
<feature type="transmembrane region" description="Helical" evidence="1">
    <location>
        <begin position="93"/>
        <end position="112"/>
    </location>
</feature>
<protein>
    <recommendedName>
        <fullName evidence="4">Major facilitator superfamily (MFS) profile domain-containing protein</fullName>
    </recommendedName>
</protein>
<dbReference type="KEGG" id="xap:XA3_18380"/>
<dbReference type="EMBL" id="AP026802">
    <property type="protein sequence ID" value="BDR59397.1"/>
    <property type="molecule type" value="Genomic_DNA"/>
</dbReference>
<dbReference type="Gene3D" id="1.20.1250.20">
    <property type="entry name" value="MFS general substrate transporter like domains"/>
    <property type="match status" value="1"/>
</dbReference>
<keyword evidence="3" id="KW-1185">Reference proteome</keyword>
<evidence type="ECO:0008006" key="4">
    <source>
        <dbReference type="Google" id="ProtNLM"/>
    </source>
</evidence>
<evidence type="ECO:0000256" key="1">
    <source>
        <dbReference type="SAM" id="Phobius"/>
    </source>
</evidence>
<dbReference type="InterPro" id="IPR036259">
    <property type="entry name" value="MFS_trans_sf"/>
</dbReference>
<feature type="transmembrane region" description="Helical" evidence="1">
    <location>
        <begin position="124"/>
        <end position="154"/>
    </location>
</feature>
<evidence type="ECO:0000313" key="2">
    <source>
        <dbReference type="EMBL" id="BDR59397.1"/>
    </source>
</evidence>
<keyword evidence="1" id="KW-0472">Membrane</keyword>
<keyword evidence="1" id="KW-1133">Transmembrane helix</keyword>
<keyword evidence="1" id="KW-0812">Transmembrane</keyword>
<gene>
    <name evidence="2" type="ORF">XA3_18380</name>
</gene>
<name>A0AAU9DQC9_9LACO</name>
<proteinExistence type="predicted"/>
<dbReference type="SUPFAM" id="SSF103473">
    <property type="entry name" value="MFS general substrate transporter"/>
    <property type="match status" value="1"/>
</dbReference>
<accession>A0AAU9DQC9</accession>
<feature type="transmembrane region" description="Helical" evidence="1">
    <location>
        <begin position="62"/>
        <end position="87"/>
    </location>
</feature>
<evidence type="ECO:0000313" key="3">
    <source>
        <dbReference type="Proteomes" id="UP001321861"/>
    </source>
</evidence>
<dbReference type="Proteomes" id="UP001321861">
    <property type="component" value="Chromosome"/>
</dbReference>
<organism evidence="2 3">
    <name type="scientific">Xylocopilactobacillus apicola</name>
    <dbReference type="NCBI Taxonomy" id="2932184"/>
    <lineage>
        <taxon>Bacteria</taxon>
        <taxon>Bacillati</taxon>
        <taxon>Bacillota</taxon>
        <taxon>Bacilli</taxon>
        <taxon>Lactobacillales</taxon>
        <taxon>Lactobacillaceae</taxon>
        <taxon>Xylocopilactobacillus</taxon>
    </lineage>
</organism>
<feature type="transmembrane region" description="Helical" evidence="1">
    <location>
        <begin position="35"/>
        <end position="53"/>
    </location>
</feature>
<dbReference type="AlphaFoldDB" id="A0AAU9DQC9"/>
<sequence>MIQNNQKVTGMLVGLAVITTLTINNTQWPEVSMDMRLIPLIVSFVALIAAGFLEKTTGKKNLALAALVLLAVGHLVIIAGSSSAIFLAKLTSYLAIGLLTPITLAYPFELFSPKTAEKILGLQILGYLGASIITTMFNHVIIALIILTFSFVFYSCHGSQKKA</sequence>